<dbReference type="Gene3D" id="2.170.130.10">
    <property type="entry name" value="TonB-dependent receptor, plug domain"/>
    <property type="match status" value="1"/>
</dbReference>
<dbReference type="SUPFAM" id="SSF56935">
    <property type="entry name" value="Porins"/>
    <property type="match status" value="1"/>
</dbReference>
<comment type="caution">
    <text evidence="2">The sequence shown here is derived from an EMBL/GenBank/DDBJ whole genome shotgun (WGS) entry which is preliminary data.</text>
</comment>
<dbReference type="GO" id="GO:0030246">
    <property type="term" value="F:carbohydrate binding"/>
    <property type="evidence" value="ECO:0007669"/>
    <property type="project" value="InterPro"/>
</dbReference>
<dbReference type="InterPro" id="IPR037066">
    <property type="entry name" value="Plug_dom_sf"/>
</dbReference>
<dbReference type="AlphaFoldDB" id="A0A841H6T1"/>
<name>A0A841H6T1_9BACT</name>
<evidence type="ECO:0000256" key="1">
    <source>
        <dbReference type="SAM" id="SignalP"/>
    </source>
</evidence>
<dbReference type="RefSeq" id="WP_170035241.1">
    <property type="nucleotide sequence ID" value="NZ_JABDTL010000001.1"/>
</dbReference>
<reference evidence="2 3" key="1">
    <citation type="submission" date="2020-08" db="EMBL/GenBank/DDBJ databases">
        <title>Genomic Encyclopedia of Type Strains, Phase IV (KMG-IV): sequencing the most valuable type-strain genomes for metagenomic binning, comparative biology and taxonomic classification.</title>
        <authorList>
            <person name="Goeker M."/>
        </authorList>
    </citation>
    <scope>NUCLEOTIDE SEQUENCE [LARGE SCALE GENOMIC DNA]</scope>
    <source>
        <strain evidence="2 3">DSM 29007</strain>
    </source>
</reference>
<evidence type="ECO:0000313" key="2">
    <source>
        <dbReference type="EMBL" id="MBB6073653.1"/>
    </source>
</evidence>
<dbReference type="SUPFAM" id="SSF49452">
    <property type="entry name" value="Starch-binding domain-like"/>
    <property type="match status" value="1"/>
</dbReference>
<organism evidence="2 3">
    <name type="scientific">Longimicrobium terrae</name>
    <dbReference type="NCBI Taxonomy" id="1639882"/>
    <lineage>
        <taxon>Bacteria</taxon>
        <taxon>Pseudomonadati</taxon>
        <taxon>Gemmatimonadota</taxon>
        <taxon>Longimicrobiia</taxon>
        <taxon>Longimicrobiales</taxon>
        <taxon>Longimicrobiaceae</taxon>
        <taxon>Longimicrobium</taxon>
    </lineage>
</organism>
<evidence type="ECO:0008006" key="4">
    <source>
        <dbReference type="Google" id="ProtNLM"/>
    </source>
</evidence>
<dbReference type="Proteomes" id="UP000582837">
    <property type="component" value="Unassembled WGS sequence"/>
</dbReference>
<sequence>MRTIRPSLPRVPAIIPAALLASALLAPLPASASAKGAPSSLMATQAADGTIQGELVEEGTGRPIAGALVVLMNEAGARLTATLTDTDGRFVLRVRNAGRYSLRAERVGYATTTSRTIDLEDGATVTQRLTARVRGVELQGIAVRARSRCERTPDAGPATQLLWEEIRKALESTAWTQQEGLHTYVVRHWTRDMGPVTLRIARETTRMDTTAASTPFRTAPAAELRDRGWVQAEDGETVFYGPDAAALLAPEFLETHCFRAVPHPTDATRVGLAFEPVRGRGRPDVRGTLWVARDSAALREMEFGYTGLEGSAYDRRMGGWVNFDRLASGAWIVRRWNIRTPMIRESRPGGAIAEPEQQIVAFREDGAEIMEVRPRGGEARMLGVFGSLRGTVWDSTAAAPLAGALVFLEGTEYTAATDSTGSYVMDGVPPGIYGLSFAHARLDSLGYEPPFMDAAVAESAVGQAALAVPSMGRIVAMQCADSAGAVLYGTVNNAANGFPLPAAAVRLAWPDDSAPGGLARAERTTDTRGRYLFCGLPAGVSVRVSGEFVGRPLPTATLALAQDAPREHAIAADALGRIQVGGFTMTTGARAPVRVSGRLTMINGAPLASGMSVHLVPMRLAEGDTASPRQVPVRENGEFIFGRVIPGEYQMDVVDASQRMLSRPLAVGGGESMQVDLEIDPATFSMDPVIVTARPRMGVLTFNREQIVAEMKHSTHAMEMLRRVREVIVTPSRCVGLRAEMNYYRPYSRSTPYRPLCRPMTIIVDGVPLEPRDNLLRVLPLEEIESIEILNPHAAASRYPNNPLGVMLVTTRRPASRAPAAP</sequence>
<keyword evidence="3" id="KW-1185">Reference proteome</keyword>
<protein>
    <recommendedName>
        <fullName evidence="4">TonB-dependent receptor plug domain-containing protein</fullName>
    </recommendedName>
</protein>
<dbReference type="InterPro" id="IPR008969">
    <property type="entry name" value="CarboxyPept-like_regulatory"/>
</dbReference>
<evidence type="ECO:0000313" key="3">
    <source>
        <dbReference type="Proteomes" id="UP000582837"/>
    </source>
</evidence>
<feature type="chain" id="PRO_5032954465" description="TonB-dependent receptor plug domain-containing protein" evidence="1">
    <location>
        <begin position="33"/>
        <end position="822"/>
    </location>
</feature>
<dbReference type="EMBL" id="JACHIA010000027">
    <property type="protein sequence ID" value="MBB6073653.1"/>
    <property type="molecule type" value="Genomic_DNA"/>
</dbReference>
<accession>A0A841H6T1</accession>
<gene>
    <name evidence="2" type="ORF">HNQ61_005324</name>
</gene>
<dbReference type="Pfam" id="PF13620">
    <property type="entry name" value="CarboxypepD_reg"/>
    <property type="match status" value="2"/>
</dbReference>
<feature type="signal peptide" evidence="1">
    <location>
        <begin position="1"/>
        <end position="32"/>
    </location>
</feature>
<dbReference type="InterPro" id="IPR013784">
    <property type="entry name" value="Carb-bd-like_fold"/>
</dbReference>
<dbReference type="SUPFAM" id="SSF49464">
    <property type="entry name" value="Carboxypeptidase regulatory domain-like"/>
    <property type="match status" value="1"/>
</dbReference>
<proteinExistence type="predicted"/>
<dbReference type="Gene3D" id="2.60.40.1120">
    <property type="entry name" value="Carboxypeptidase-like, regulatory domain"/>
    <property type="match status" value="2"/>
</dbReference>
<keyword evidence="1" id="KW-0732">Signal</keyword>